<keyword evidence="1" id="KW-1133">Transmembrane helix</keyword>
<protein>
    <submittedName>
        <fullName evidence="2">Uncharacterized protein</fullName>
    </submittedName>
</protein>
<proteinExistence type="predicted"/>
<accession>A0A4R8ZTJ4</accession>
<evidence type="ECO:0000313" key="2">
    <source>
        <dbReference type="EMBL" id="TFD45174.1"/>
    </source>
</evidence>
<dbReference type="EMBL" id="SOHE01000088">
    <property type="protein sequence ID" value="TFD45174.1"/>
    <property type="molecule type" value="Genomic_DNA"/>
</dbReference>
<evidence type="ECO:0000313" key="3">
    <source>
        <dbReference type="Proteomes" id="UP000297447"/>
    </source>
</evidence>
<reference evidence="2 3" key="1">
    <citation type="submission" date="2019-03" db="EMBL/GenBank/DDBJ databases">
        <title>Genomics of glacier-inhabiting Cryobacterium strains.</title>
        <authorList>
            <person name="Liu Q."/>
            <person name="Xin Y.-H."/>
        </authorList>
    </citation>
    <scope>NUCLEOTIDE SEQUENCE [LARGE SCALE GENOMIC DNA]</scope>
    <source>
        <strain evidence="2 3">Hh14</strain>
    </source>
</reference>
<feature type="transmembrane region" description="Helical" evidence="1">
    <location>
        <begin position="21"/>
        <end position="43"/>
    </location>
</feature>
<dbReference type="AlphaFoldDB" id="A0A4R8ZTJ4"/>
<keyword evidence="1" id="KW-0472">Membrane</keyword>
<comment type="caution">
    <text evidence="2">The sequence shown here is derived from an EMBL/GenBank/DDBJ whole genome shotgun (WGS) entry which is preliminary data.</text>
</comment>
<dbReference type="RefSeq" id="WP_134521163.1">
    <property type="nucleotide sequence ID" value="NZ_SOHE01000088.1"/>
</dbReference>
<dbReference type="OrthoDB" id="5113861at2"/>
<sequence length="148" mass="16095">MNTELFTDPPRAAPDRAGKRMLAVCAIPFLAVALLAGCSVSPFNVLTDDQRTELRDGSSDYQQQVLSDLVVDEAEYRLSVDDWYECVVSAGADPSEIAQTGNSLSFDYSIERATESQVNAIGRVADACLLEYHDAIGRVWVSQGTDLS</sequence>
<dbReference type="Proteomes" id="UP000297447">
    <property type="component" value="Unassembled WGS sequence"/>
</dbReference>
<keyword evidence="3" id="KW-1185">Reference proteome</keyword>
<organism evidence="2 3">
    <name type="scientific">Cryobacterium frigoriphilum</name>
    <dbReference type="NCBI Taxonomy" id="1259150"/>
    <lineage>
        <taxon>Bacteria</taxon>
        <taxon>Bacillati</taxon>
        <taxon>Actinomycetota</taxon>
        <taxon>Actinomycetes</taxon>
        <taxon>Micrococcales</taxon>
        <taxon>Microbacteriaceae</taxon>
        <taxon>Cryobacterium</taxon>
    </lineage>
</organism>
<evidence type="ECO:0000256" key="1">
    <source>
        <dbReference type="SAM" id="Phobius"/>
    </source>
</evidence>
<name>A0A4R8ZTJ4_9MICO</name>
<keyword evidence="1" id="KW-0812">Transmembrane</keyword>
<gene>
    <name evidence="2" type="ORF">E3T55_19340</name>
</gene>